<dbReference type="Pfam" id="PF02687">
    <property type="entry name" value="FtsX"/>
    <property type="match status" value="1"/>
</dbReference>
<dbReference type="GO" id="GO:0005886">
    <property type="term" value="C:plasma membrane"/>
    <property type="evidence" value="ECO:0007669"/>
    <property type="project" value="UniProtKB-SubCell"/>
</dbReference>
<evidence type="ECO:0000256" key="3">
    <source>
        <dbReference type="ARBA" id="ARBA00022692"/>
    </source>
</evidence>
<dbReference type="EMBL" id="DWXO01000052">
    <property type="protein sequence ID" value="HJB80389.1"/>
    <property type="molecule type" value="Genomic_DNA"/>
</dbReference>
<comment type="subcellular location">
    <subcellularLocation>
        <location evidence="1 6">Cell membrane</location>
        <topology evidence="1 6">Multi-pass membrane protein</topology>
    </subcellularLocation>
</comment>
<dbReference type="InterPro" id="IPR052536">
    <property type="entry name" value="ABC-4_Integral_Memb_Prot"/>
</dbReference>
<name>A0A9D2SB61_9FIRM</name>
<evidence type="ECO:0000256" key="5">
    <source>
        <dbReference type="ARBA" id="ARBA00023136"/>
    </source>
</evidence>
<protein>
    <submittedName>
        <fullName evidence="8">FtsX-like permease family protein</fullName>
    </submittedName>
</protein>
<feature type="transmembrane region" description="Helical" evidence="6">
    <location>
        <begin position="134"/>
        <end position="156"/>
    </location>
</feature>
<dbReference type="PANTHER" id="PTHR46795">
    <property type="entry name" value="ABC TRANSPORTER PERMEASE-RELATED-RELATED"/>
    <property type="match status" value="1"/>
</dbReference>
<evidence type="ECO:0000313" key="8">
    <source>
        <dbReference type="EMBL" id="HJB80389.1"/>
    </source>
</evidence>
<dbReference type="PANTHER" id="PTHR46795:SF3">
    <property type="entry name" value="ABC TRANSPORTER PERMEASE"/>
    <property type="match status" value="1"/>
</dbReference>
<feature type="transmembrane region" description="Helical" evidence="6">
    <location>
        <begin position="465"/>
        <end position="488"/>
    </location>
</feature>
<dbReference type="AlphaFoldDB" id="A0A9D2SB61"/>
<feature type="transmembrane region" description="Helical" evidence="6">
    <location>
        <begin position="522"/>
        <end position="544"/>
    </location>
</feature>
<keyword evidence="4 6" id="KW-1133">Transmembrane helix</keyword>
<feature type="transmembrane region" description="Helical" evidence="6">
    <location>
        <begin position="105"/>
        <end position="127"/>
    </location>
</feature>
<comment type="caution">
    <text evidence="8">The sequence shown here is derived from an EMBL/GenBank/DDBJ whole genome shotgun (WGS) entry which is preliminary data.</text>
</comment>
<gene>
    <name evidence="8" type="ORF">H9712_05340</name>
</gene>
<reference evidence="8" key="1">
    <citation type="journal article" date="2021" name="PeerJ">
        <title>Extensive microbial diversity within the chicken gut microbiome revealed by metagenomics and culture.</title>
        <authorList>
            <person name="Gilroy R."/>
            <person name="Ravi A."/>
            <person name="Getino M."/>
            <person name="Pursley I."/>
            <person name="Horton D.L."/>
            <person name="Alikhan N.F."/>
            <person name="Baker D."/>
            <person name="Gharbi K."/>
            <person name="Hall N."/>
            <person name="Watson M."/>
            <person name="Adriaenssens E.M."/>
            <person name="Foster-Nyarko E."/>
            <person name="Jarju S."/>
            <person name="Secka A."/>
            <person name="Antonio M."/>
            <person name="Oren A."/>
            <person name="Chaudhuri R.R."/>
            <person name="La Ragione R."/>
            <person name="Hildebrand F."/>
            <person name="Pallen M.J."/>
        </authorList>
    </citation>
    <scope>NUCLEOTIDE SEQUENCE</scope>
    <source>
        <strain evidence="8">CHK192-8294</strain>
    </source>
</reference>
<organism evidence="8 9">
    <name type="scientific">Candidatus Flavonifractor intestinigallinarum</name>
    <dbReference type="NCBI Taxonomy" id="2838586"/>
    <lineage>
        <taxon>Bacteria</taxon>
        <taxon>Bacillati</taxon>
        <taxon>Bacillota</taxon>
        <taxon>Clostridia</taxon>
        <taxon>Eubacteriales</taxon>
        <taxon>Oscillospiraceae</taxon>
        <taxon>Flavonifractor</taxon>
    </lineage>
</organism>
<dbReference type="PIRSF" id="PIRSF018968">
    <property type="entry name" value="ABC_permease_BceB"/>
    <property type="match status" value="1"/>
</dbReference>
<keyword evidence="2 6" id="KW-1003">Cell membrane</keyword>
<feature type="transmembrane region" description="Helical" evidence="6">
    <location>
        <begin position="58"/>
        <end position="85"/>
    </location>
</feature>
<feature type="transmembrane region" description="Helical" evidence="6">
    <location>
        <begin position="237"/>
        <end position="260"/>
    </location>
</feature>
<feature type="transmembrane region" description="Helical" evidence="6">
    <location>
        <begin position="17"/>
        <end position="37"/>
    </location>
</feature>
<evidence type="ECO:0000256" key="6">
    <source>
        <dbReference type="PIRNR" id="PIRNR018968"/>
    </source>
</evidence>
<evidence type="ECO:0000313" key="9">
    <source>
        <dbReference type="Proteomes" id="UP000823921"/>
    </source>
</evidence>
<keyword evidence="5 6" id="KW-0472">Membrane</keyword>
<feature type="domain" description="ABC3 transporter permease C-terminal" evidence="7">
    <location>
        <begin position="64"/>
        <end position="183"/>
    </location>
</feature>
<dbReference type="InterPro" id="IPR003838">
    <property type="entry name" value="ABC3_permease_C"/>
</dbReference>
<dbReference type="InterPro" id="IPR027022">
    <property type="entry name" value="ABC_permease_BceB-typ"/>
</dbReference>
<keyword evidence="6" id="KW-0813">Transport</keyword>
<proteinExistence type="inferred from homology"/>
<sequence length="589" mass="64405">MFSKLAVKNVGRSFRDYGVYFLTVAFGVCLFYVFNALETQSVIRYLAQNPRSSTVEAIQRLIGILSVFVWVVLAFLILYASGFLVRRRARELGTYLMLGMERRQVALLLLAETAVTALAALAVGLALGVVLSQALSLFTAGLFAVPMTFFAFSVSLPALGKTAAAFAAIFLLVMLYHAFAISRRRLIDLLRARRMNQQLKVRSLGASVVLFLLGCALLVVAYAMLLTRGLLRVDDLFWVMIGLGSLGTLLFFRGLSGFLLRLCQTNKKLYYKNLNLFILRQFNASINTTYRSMTVICLLLLLAIGITATSVGLNNTVEQMAVEAQPQDVELIAWQDEEGGALDLPAILKEGGFDPDQWCVRWHAFPLYQDETGQPYLLQGDYDACVSAWGQAGADAFLDNWGAQLLPQAEEEMTVSRWYFLADYAGDPQGAEEAFLQAAGEIRGADGYQYSTRQAAWMDLMGTKVLVLFIGLYLGVVFLVASAAVLALQQLSQAADSAQRYRVLSQLGVSRRMRGRAVDIQVFLAFFLPLALALVHAVVGMTAANAVIAEVGKVDAAASSAVTALLLVAVYGGYFLATCWGSRRLLKGG</sequence>
<feature type="transmembrane region" description="Helical" evidence="6">
    <location>
        <begin position="293"/>
        <end position="313"/>
    </location>
</feature>
<evidence type="ECO:0000259" key="7">
    <source>
        <dbReference type="Pfam" id="PF02687"/>
    </source>
</evidence>
<accession>A0A9D2SB61</accession>
<dbReference type="GO" id="GO:0055085">
    <property type="term" value="P:transmembrane transport"/>
    <property type="evidence" value="ECO:0007669"/>
    <property type="project" value="UniProtKB-UniRule"/>
</dbReference>
<evidence type="ECO:0000256" key="2">
    <source>
        <dbReference type="ARBA" id="ARBA00022475"/>
    </source>
</evidence>
<feature type="transmembrane region" description="Helical" evidence="6">
    <location>
        <begin position="162"/>
        <end position="182"/>
    </location>
</feature>
<evidence type="ECO:0000256" key="1">
    <source>
        <dbReference type="ARBA" id="ARBA00004651"/>
    </source>
</evidence>
<feature type="transmembrane region" description="Helical" evidence="6">
    <location>
        <begin position="203"/>
        <end position="225"/>
    </location>
</feature>
<evidence type="ECO:0000256" key="4">
    <source>
        <dbReference type="ARBA" id="ARBA00022989"/>
    </source>
</evidence>
<reference evidence="8" key="2">
    <citation type="submission" date="2021-04" db="EMBL/GenBank/DDBJ databases">
        <authorList>
            <person name="Gilroy R."/>
        </authorList>
    </citation>
    <scope>NUCLEOTIDE SEQUENCE</scope>
    <source>
        <strain evidence="8">CHK192-8294</strain>
    </source>
</reference>
<comment type="similarity">
    <text evidence="6">Belongs to the ABC-4 integral membrane protein family.</text>
</comment>
<dbReference type="Proteomes" id="UP000823921">
    <property type="component" value="Unassembled WGS sequence"/>
</dbReference>
<feature type="transmembrane region" description="Helical" evidence="6">
    <location>
        <begin position="556"/>
        <end position="577"/>
    </location>
</feature>
<keyword evidence="3 6" id="KW-0812">Transmembrane</keyword>